<dbReference type="RefSeq" id="WP_168363833.1">
    <property type="nucleotide sequence ID" value="NZ_CP033622.1"/>
</dbReference>
<dbReference type="Proteomes" id="UP000500801">
    <property type="component" value="Chromosome"/>
</dbReference>
<evidence type="ECO:0000259" key="7">
    <source>
        <dbReference type="PROSITE" id="PS52018"/>
    </source>
</evidence>
<dbReference type="EMBL" id="CP033622">
    <property type="protein sequence ID" value="QIZ52927.1"/>
    <property type="molecule type" value="Genomic_DNA"/>
</dbReference>
<gene>
    <name evidence="8" type="ORF">DWG24_20375</name>
</gene>
<evidence type="ECO:0000256" key="1">
    <source>
        <dbReference type="ARBA" id="ARBA00022649"/>
    </source>
</evidence>
<comment type="similarity">
    <text evidence="6">Belongs to the DarT ADP-ribosyltransferase family.</text>
</comment>
<evidence type="ECO:0000256" key="4">
    <source>
        <dbReference type="ARBA" id="ARBA00022695"/>
    </source>
</evidence>
<name>A0AAE7D0L2_9GAMM</name>
<keyword evidence="2" id="KW-0328">Glycosyltransferase</keyword>
<dbReference type="PROSITE" id="PS52018">
    <property type="entry name" value="DART"/>
    <property type="match status" value="1"/>
</dbReference>
<dbReference type="GO" id="GO:0016757">
    <property type="term" value="F:glycosyltransferase activity"/>
    <property type="evidence" value="ECO:0007669"/>
    <property type="project" value="UniProtKB-KW"/>
</dbReference>
<dbReference type="InterPro" id="IPR029494">
    <property type="entry name" value="DarT"/>
</dbReference>
<evidence type="ECO:0000256" key="2">
    <source>
        <dbReference type="ARBA" id="ARBA00022676"/>
    </source>
</evidence>
<feature type="domain" description="DarT" evidence="7">
    <location>
        <begin position="12"/>
        <end position="219"/>
    </location>
</feature>
<evidence type="ECO:0000256" key="6">
    <source>
        <dbReference type="PROSITE-ProRule" id="PRU01362"/>
    </source>
</evidence>
<protein>
    <submittedName>
        <fullName evidence="8">DUF4433 domain-containing protein</fullName>
    </submittedName>
</protein>
<keyword evidence="5 6" id="KW-0238">DNA-binding</keyword>
<dbReference type="Pfam" id="PF14487">
    <property type="entry name" value="DarT"/>
    <property type="match status" value="1"/>
</dbReference>
<sequence length="223" mass="26121">MEKGIYEKRGVSEVVHFTTNKGLLGTLACGLLLSRHRLPENKLLQYIVFNNAEVRPEHSEYFDKKENWIDFVNLSLSEINRRYFDVSKNKWHEGKDIFWVILSFDPVIMTHENVYFATTNNAYPYCERKKGIDGFENLFADEIKRKDGYYGIWKVKRLSRSSHLATCEQAEILYPAGVPVEHLKRIYVRTEEEYDIVGGWLAEFHIQYVEVCISPAKFEGIPN</sequence>
<evidence type="ECO:0000256" key="3">
    <source>
        <dbReference type="ARBA" id="ARBA00022679"/>
    </source>
</evidence>
<organism evidence="8 9">
    <name type="scientific">Dickeya zeae</name>
    <dbReference type="NCBI Taxonomy" id="204042"/>
    <lineage>
        <taxon>Bacteria</taxon>
        <taxon>Pseudomonadati</taxon>
        <taxon>Pseudomonadota</taxon>
        <taxon>Gammaproteobacteria</taxon>
        <taxon>Enterobacterales</taxon>
        <taxon>Pectobacteriaceae</taxon>
        <taxon>Dickeya</taxon>
    </lineage>
</organism>
<accession>A0AAE7D0L2</accession>
<reference evidence="8 9" key="1">
    <citation type="submission" date="2018-11" db="EMBL/GenBank/DDBJ databases">
        <title>Complete genome sequence of Dickeya zeae strain CE1 infecting Canna edulis Ker-Gawl. in China.</title>
        <authorList>
            <person name="Zhang J."/>
            <person name="Lin B."/>
            <person name="Shen H."/>
            <person name="Jiang S."/>
            <person name="Pu X."/>
            <person name="Sun D."/>
        </authorList>
    </citation>
    <scope>NUCLEOTIDE SEQUENCE [LARGE SCALE GENOMIC DNA]</scope>
    <source>
        <strain evidence="8 9">CE1</strain>
    </source>
</reference>
<evidence type="ECO:0000256" key="5">
    <source>
        <dbReference type="ARBA" id="ARBA00023125"/>
    </source>
</evidence>
<keyword evidence="3" id="KW-0808">Transferase</keyword>
<keyword evidence="4" id="KW-0548">Nucleotidyltransferase</keyword>
<comment type="caution">
    <text evidence="6">Lacks conserved residue(s) required for the propagation of feature annotation.</text>
</comment>
<evidence type="ECO:0000313" key="8">
    <source>
        <dbReference type="EMBL" id="QIZ52927.1"/>
    </source>
</evidence>
<evidence type="ECO:0000313" key="9">
    <source>
        <dbReference type="Proteomes" id="UP000500801"/>
    </source>
</evidence>
<dbReference type="GO" id="GO:0016779">
    <property type="term" value="F:nucleotidyltransferase activity"/>
    <property type="evidence" value="ECO:0007669"/>
    <property type="project" value="UniProtKB-KW"/>
</dbReference>
<keyword evidence="1 6" id="KW-1277">Toxin-antitoxin system</keyword>
<proteinExistence type="inferred from homology"/>
<dbReference type="GO" id="GO:0003677">
    <property type="term" value="F:DNA binding"/>
    <property type="evidence" value="ECO:0007669"/>
    <property type="project" value="UniProtKB-UniRule"/>
</dbReference>
<dbReference type="AlphaFoldDB" id="A0AAE7D0L2"/>